<protein>
    <submittedName>
        <fullName evidence="9">D-alanyl-D-alanine carboxypeptidase</fullName>
    </submittedName>
</protein>
<evidence type="ECO:0000256" key="7">
    <source>
        <dbReference type="RuleBase" id="RU004016"/>
    </source>
</evidence>
<evidence type="ECO:0000256" key="1">
    <source>
        <dbReference type="ARBA" id="ARBA00007164"/>
    </source>
</evidence>
<gene>
    <name evidence="9" type="ORF">ACFP3V_00145</name>
</gene>
<dbReference type="InterPro" id="IPR001967">
    <property type="entry name" value="Peptidase_S11_N"/>
</dbReference>
<evidence type="ECO:0000256" key="5">
    <source>
        <dbReference type="ARBA" id="ARBA00022984"/>
    </source>
</evidence>
<keyword evidence="9" id="KW-0645">Protease</keyword>
<evidence type="ECO:0000256" key="4">
    <source>
        <dbReference type="ARBA" id="ARBA00022960"/>
    </source>
</evidence>
<dbReference type="PRINTS" id="PR00725">
    <property type="entry name" value="DADACBPTASE1"/>
</dbReference>
<reference evidence="10" key="1">
    <citation type="journal article" date="2019" name="Int. J. Syst. Evol. Microbiol.">
        <title>The Global Catalogue of Microorganisms (GCM) 10K type strain sequencing project: providing services to taxonomists for standard genome sequencing and annotation.</title>
        <authorList>
            <consortium name="The Broad Institute Genomics Platform"/>
            <consortium name="The Broad Institute Genome Sequencing Center for Infectious Disease"/>
            <person name="Wu L."/>
            <person name="Ma J."/>
        </authorList>
    </citation>
    <scope>NUCLEOTIDE SEQUENCE [LARGE SCALE GENOMIC DNA]</scope>
    <source>
        <strain evidence="10">JCM 4816</strain>
    </source>
</reference>
<keyword evidence="5" id="KW-0573">Peptidoglycan synthesis</keyword>
<feature type="domain" description="Peptidase S11 D-alanyl-D-alanine carboxypeptidase A N-terminal" evidence="8">
    <location>
        <begin position="53"/>
        <end position="257"/>
    </location>
</feature>
<dbReference type="PANTHER" id="PTHR21581">
    <property type="entry name" value="D-ALANYL-D-ALANINE CARBOXYPEPTIDASE"/>
    <property type="match status" value="1"/>
</dbReference>
<sequence length="388" mass="39849">MVQVLRPLPSPQLKLTAATGYAFDGSAPTLDWPAKGQATAEVVGLGSLGHSGSDNPVPIASVTKVMTAYQVLKDHPLKLGEQGPTITVDQQAVDDYTKGGPQGESVVKVALNEQITEYQALQMLLIPSANNIARLLGRWDAGSDAAFVRKMQASAQALGMGKTTYTDPSGLDGTTRSTANDQLKLAEQVMQDQVFAQIVGTASFTPPLASGVIYNNNALLQKNGVIGVKTGSSTAALGCLMWAAQQKVGGVTKTVLGVVLSQPATAETGGYLPSVLTNSKKLVVSAEQALQAHQLVKKGQVVGYVDDGLGGRVPVVADQDLTVVGWGGLSVSVALEPVTGGVPHRAKAGAVVGTLVVGNGGAGSQTTTVSLQSDLAEPSYGARLTRLG</sequence>
<name>A0ABW1FTV5_9ACTN</name>
<dbReference type="Proteomes" id="UP001596174">
    <property type="component" value="Unassembled WGS sequence"/>
</dbReference>
<dbReference type="GO" id="GO:0004180">
    <property type="term" value="F:carboxypeptidase activity"/>
    <property type="evidence" value="ECO:0007669"/>
    <property type="project" value="UniProtKB-KW"/>
</dbReference>
<comment type="caution">
    <text evidence="9">The sequence shown here is derived from an EMBL/GenBank/DDBJ whole genome shotgun (WGS) entry which is preliminary data.</text>
</comment>
<comment type="similarity">
    <text evidence="1 7">Belongs to the peptidase S11 family.</text>
</comment>
<evidence type="ECO:0000259" key="8">
    <source>
        <dbReference type="Pfam" id="PF00768"/>
    </source>
</evidence>
<organism evidence="9 10">
    <name type="scientific">Streptacidiphilus monticola</name>
    <dbReference type="NCBI Taxonomy" id="2161674"/>
    <lineage>
        <taxon>Bacteria</taxon>
        <taxon>Bacillati</taxon>
        <taxon>Actinomycetota</taxon>
        <taxon>Actinomycetes</taxon>
        <taxon>Kitasatosporales</taxon>
        <taxon>Streptomycetaceae</taxon>
        <taxon>Streptacidiphilus</taxon>
    </lineage>
</organism>
<dbReference type="RefSeq" id="WP_380578360.1">
    <property type="nucleotide sequence ID" value="NZ_JBHSQJ010000001.1"/>
</dbReference>
<evidence type="ECO:0000256" key="6">
    <source>
        <dbReference type="ARBA" id="ARBA00023316"/>
    </source>
</evidence>
<dbReference type="Gene3D" id="3.40.710.10">
    <property type="entry name" value="DD-peptidase/beta-lactamase superfamily"/>
    <property type="match status" value="1"/>
</dbReference>
<dbReference type="EMBL" id="JBHSQJ010000001">
    <property type="protein sequence ID" value="MFC5905634.1"/>
    <property type="molecule type" value="Genomic_DNA"/>
</dbReference>
<keyword evidence="3" id="KW-0378">Hydrolase</keyword>
<keyword evidence="4" id="KW-0133">Cell shape</keyword>
<dbReference type="SUPFAM" id="SSF56601">
    <property type="entry name" value="beta-lactamase/transpeptidase-like"/>
    <property type="match status" value="1"/>
</dbReference>
<evidence type="ECO:0000256" key="3">
    <source>
        <dbReference type="ARBA" id="ARBA00022801"/>
    </source>
</evidence>
<keyword evidence="10" id="KW-1185">Reference proteome</keyword>
<keyword evidence="9" id="KW-0121">Carboxypeptidase</keyword>
<dbReference type="Pfam" id="PF00768">
    <property type="entry name" value="Peptidase_S11"/>
    <property type="match status" value="1"/>
</dbReference>
<keyword evidence="2" id="KW-0732">Signal</keyword>
<dbReference type="InterPro" id="IPR012338">
    <property type="entry name" value="Beta-lactam/transpept-like"/>
</dbReference>
<keyword evidence="6" id="KW-0961">Cell wall biogenesis/degradation</keyword>
<dbReference type="PANTHER" id="PTHR21581:SF33">
    <property type="entry name" value="D-ALANYL-D-ALANINE CARBOXYPEPTIDASE DACB"/>
    <property type="match status" value="1"/>
</dbReference>
<proteinExistence type="inferred from homology"/>
<evidence type="ECO:0000313" key="9">
    <source>
        <dbReference type="EMBL" id="MFC5905634.1"/>
    </source>
</evidence>
<evidence type="ECO:0000313" key="10">
    <source>
        <dbReference type="Proteomes" id="UP001596174"/>
    </source>
</evidence>
<dbReference type="InterPro" id="IPR018044">
    <property type="entry name" value="Peptidase_S11"/>
</dbReference>
<accession>A0ABW1FTV5</accession>
<evidence type="ECO:0000256" key="2">
    <source>
        <dbReference type="ARBA" id="ARBA00022729"/>
    </source>
</evidence>